<protein>
    <submittedName>
        <fullName evidence="1">Uncharacterized protein</fullName>
    </submittedName>
</protein>
<keyword evidence="2" id="KW-1185">Reference proteome</keyword>
<gene>
    <name evidence="1" type="ORF">BV25DRAFT_1916465</name>
</gene>
<dbReference type="Proteomes" id="UP000814140">
    <property type="component" value="Unassembled WGS sequence"/>
</dbReference>
<evidence type="ECO:0000313" key="2">
    <source>
        <dbReference type="Proteomes" id="UP000814140"/>
    </source>
</evidence>
<sequence length="146" mass="15227">MRTAFAATLLAAGTASARMHRACAPPRPETLTAQPSRAPQVEYPTPTVISTPAYLDFTPPARTPLRPSSEAARVVKTDASAPLASYPAPSIVSPPARLSPTRARPRPSMTPPLQGHDGPLLPSTAAAQAPPEHRAGAQVVFAREAP</sequence>
<comment type="caution">
    <text evidence="1">The sequence shown here is derived from an EMBL/GenBank/DDBJ whole genome shotgun (WGS) entry which is preliminary data.</text>
</comment>
<organism evidence="1 2">
    <name type="scientific">Artomyces pyxidatus</name>
    <dbReference type="NCBI Taxonomy" id="48021"/>
    <lineage>
        <taxon>Eukaryota</taxon>
        <taxon>Fungi</taxon>
        <taxon>Dikarya</taxon>
        <taxon>Basidiomycota</taxon>
        <taxon>Agaricomycotina</taxon>
        <taxon>Agaricomycetes</taxon>
        <taxon>Russulales</taxon>
        <taxon>Auriscalpiaceae</taxon>
        <taxon>Artomyces</taxon>
    </lineage>
</organism>
<name>A0ACB8SZA3_9AGAM</name>
<evidence type="ECO:0000313" key="1">
    <source>
        <dbReference type="EMBL" id="KAI0061790.1"/>
    </source>
</evidence>
<reference evidence="1" key="1">
    <citation type="submission" date="2021-03" db="EMBL/GenBank/DDBJ databases">
        <authorList>
            <consortium name="DOE Joint Genome Institute"/>
            <person name="Ahrendt S."/>
            <person name="Looney B.P."/>
            <person name="Miyauchi S."/>
            <person name="Morin E."/>
            <person name="Drula E."/>
            <person name="Courty P.E."/>
            <person name="Chicoki N."/>
            <person name="Fauchery L."/>
            <person name="Kohler A."/>
            <person name="Kuo A."/>
            <person name="Labutti K."/>
            <person name="Pangilinan J."/>
            <person name="Lipzen A."/>
            <person name="Riley R."/>
            <person name="Andreopoulos W."/>
            <person name="He G."/>
            <person name="Johnson J."/>
            <person name="Barry K.W."/>
            <person name="Grigoriev I.V."/>
            <person name="Nagy L."/>
            <person name="Hibbett D."/>
            <person name="Henrissat B."/>
            <person name="Matheny P.B."/>
            <person name="Labbe J."/>
            <person name="Martin F."/>
        </authorList>
    </citation>
    <scope>NUCLEOTIDE SEQUENCE</scope>
    <source>
        <strain evidence="1">HHB10654</strain>
    </source>
</reference>
<reference evidence="1" key="2">
    <citation type="journal article" date="2022" name="New Phytol.">
        <title>Evolutionary transition to the ectomycorrhizal habit in the genomes of a hyperdiverse lineage of mushroom-forming fungi.</title>
        <authorList>
            <person name="Looney B."/>
            <person name="Miyauchi S."/>
            <person name="Morin E."/>
            <person name="Drula E."/>
            <person name="Courty P.E."/>
            <person name="Kohler A."/>
            <person name="Kuo A."/>
            <person name="LaButti K."/>
            <person name="Pangilinan J."/>
            <person name="Lipzen A."/>
            <person name="Riley R."/>
            <person name="Andreopoulos W."/>
            <person name="He G."/>
            <person name="Johnson J."/>
            <person name="Nolan M."/>
            <person name="Tritt A."/>
            <person name="Barry K.W."/>
            <person name="Grigoriev I.V."/>
            <person name="Nagy L.G."/>
            <person name="Hibbett D."/>
            <person name="Henrissat B."/>
            <person name="Matheny P.B."/>
            <person name="Labbe J."/>
            <person name="Martin F.M."/>
        </authorList>
    </citation>
    <scope>NUCLEOTIDE SEQUENCE</scope>
    <source>
        <strain evidence="1">HHB10654</strain>
    </source>
</reference>
<accession>A0ACB8SZA3</accession>
<dbReference type="EMBL" id="MU277210">
    <property type="protein sequence ID" value="KAI0061790.1"/>
    <property type="molecule type" value="Genomic_DNA"/>
</dbReference>
<proteinExistence type="predicted"/>